<organism evidence="2 3">
    <name type="scientific">Koleobacter methoxysyntrophicus</name>
    <dbReference type="NCBI Taxonomy" id="2751313"/>
    <lineage>
        <taxon>Bacteria</taxon>
        <taxon>Bacillati</taxon>
        <taxon>Bacillota</taxon>
        <taxon>Clostridia</taxon>
        <taxon>Koleobacterales</taxon>
        <taxon>Koleobacteraceae</taxon>
        <taxon>Koleobacter</taxon>
    </lineage>
</organism>
<reference evidence="2" key="1">
    <citation type="submission" date="2020-07" db="EMBL/GenBank/DDBJ databases">
        <title>Koleobacter methoxysyntrophicus gen. nov., sp. nov., a novel anaerobic bacterium isolated from deep subsurface oil field and proposal of Koleobacterales ord. nov. in the phylum Firmicutes.</title>
        <authorList>
            <person name="Sakamoto S."/>
            <person name="Tamaki H."/>
        </authorList>
    </citation>
    <scope>NUCLEOTIDE SEQUENCE</scope>
    <source>
        <strain evidence="2">NRmbB1</strain>
    </source>
</reference>
<dbReference type="InterPro" id="IPR032466">
    <property type="entry name" value="Metal_Hydrolase"/>
</dbReference>
<sequence length="223" mass="24935">MIHQPEELYELMEIAHKNGIQVACHAIGDGAIQLFTDTVERLQKKLPKKDIRHRVIHCQITDHKLLERIAGLNICVDAQPSFVSTDYKIVEDRVGKEKARTSYAWKTMLGLGIPVGFGSDCPVENIDPFAGLYAAVTRMDLDGNPEGGWNPQEKLTIEEALRMYTMGSAYVCRKEHKIGSIEAGKYADMIVLDKNPLEIKAEELPKLKVLYTVVNGIVRGVNC</sequence>
<proteinExistence type="predicted"/>
<dbReference type="KEGG" id="kme:H0A61_00190"/>
<dbReference type="EC" id="3.5.1.91" evidence="2"/>
<dbReference type="PANTHER" id="PTHR22642:SF2">
    <property type="entry name" value="PROTEIN LONG AFTER FAR-RED 3"/>
    <property type="match status" value="1"/>
</dbReference>
<accession>A0A8A0RI37</accession>
<dbReference type="Proteomes" id="UP000662904">
    <property type="component" value="Chromosome"/>
</dbReference>
<dbReference type="InterPro" id="IPR013108">
    <property type="entry name" value="Amidohydro_3"/>
</dbReference>
<dbReference type="RefSeq" id="WP_277817223.1">
    <property type="nucleotide sequence ID" value="NZ_CP059066.1"/>
</dbReference>
<gene>
    <name evidence="2" type="primary">nfdA_3</name>
    <name evidence="2" type="ORF">H0A61_00190</name>
</gene>
<dbReference type="SUPFAM" id="SSF51338">
    <property type="entry name" value="Composite domain of metallo-dependent hydrolases"/>
    <property type="match status" value="1"/>
</dbReference>
<dbReference type="GO" id="GO:0016810">
    <property type="term" value="F:hydrolase activity, acting on carbon-nitrogen (but not peptide) bonds"/>
    <property type="evidence" value="ECO:0007669"/>
    <property type="project" value="InterPro"/>
</dbReference>
<evidence type="ECO:0000313" key="3">
    <source>
        <dbReference type="Proteomes" id="UP000662904"/>
    </source>
</evidence>
<dbReference type="AlphaFoldDB" id="A0A8A0RI37"/>
<feature type="domain" description="Amidohydrolase 3" evidence="1">
    <location>
        <begin position="3"/>
        <end position="216"/>
    </location>
</feature>
<dbReference type="PANTHER" id="PTHR22642">
    <property type="entry name" value="IMIDAZOLONEPROPIONASE"/>
    <property type="match status" value="1"/>
</dbReference>
<protein>
    <submittedName>
        <fullName evidence="2">N-substituted formamide deformylase</fullName>
        <ecNumber evidence="2">3.5.1.91</ecNumber>
    </submittedName>
</protein>
<evidence type="ECO:0000313" key="2">
    <source>
        <dbReference type="EMBL" id="QSQ07873.1"/>
    </source>
</evidence>
<dbReference type="Pfam" id="PF07969">
    <property type="entry name" value="Amidohydro_3"/>
    <property type="match status" value="1"/>
</dbReference>
<dbReference type="InterPro" id="IPR011059">
    <property type="entry name" value="Metal-dep_hydrolase_composite"/>
</dbReference>
<name>A0A8A0RI37_9FIRM</name>
<keyword evidence="2" id="KW-0378">Hydrolase</keyword>
<dbReference type="SUPFAM" id="SSF51556">
    <property type="entry name" value="Metallo-dependent hydrolases"/>
    <property type="match status" value="1"/>
</dbReference>
<dbReference type="Gene3D" id="3.20.20.140">
    <property type="entry name" value="Metal-dependent hydrolases"/>
    <property type="match status" value="1"/>
</dbReference>
<keyword evidence="3" id="KW-1185">Reference proteome</keyword>
<dbReference type="EMBL" id="CP059066">
    <property type="protein sequence ID" value="QSQ07873.1"/>
    <property type="molecule type" value="Genomic_DNA"/>
</dbReference>
<evidence type="ECO:0000259" key="1">
    <source>
        <dbReference type="Pfam" id="PF07969"/>
    </source>
</evidence>